<proteinExistence type="predicted"/>
<dbReference type="EMBL" id="VOUQ01000001">
    <property type="protein sequence ID" value="TXE37148.1"/>
    <property type="molecule type" value="Genomic_DNA"/>
</dbReference>
<sequence length="47" mass="5143">MSDKPIADRERQFSSLPPARLVGLFSRVVAAIVADGFVSRECEANHV</sequence>
<protein>
    <submittedName>
        <fullName evidence="1">Virulence promoting factor</fullName>
    </submittedName>
</protein>
<gene>
    <name evidence="1" type="ORF">FOT62_00105</name>
</gene>
<name>A0A3E2EDW3_SERMA</name>
<evidence type="ECO:0000313" key="1">
    <source>
        <dbReference type="EMBL" id="TXE37148.1"/>
    </source>
</evidence>
<dbReference type="Proteomes" id="UP000321126">
    <property type="component" value="Unassembled WGS sequence"/>
</dbReference>
<evidence type="ECO:0000313" key="2">
    <source>
        <dbReference type="Proteomes" id="UP000321126"/>
    </source>
</evidence>
<reference evidence="1 2" key="1">
    <citation type="submission" date="2019-07" db="EMBL/GenBank/DDBJ databases">
        <title>Serratia strains were isolated from fresh produce.</title>
        <authorList>
            <person name="Cho G.-S."/>
            <person name="Stein M."/>
            <person name="Lee W."/>
            <person name="Suh S.H."/>
            <person name="Franz C.M.A.P."/>
        </authorList>
    </citation>
    <scope>NUCLEOTIDE SEQUENCE [LARGE SCALE GENOMIC DNA]</scope>
    <source>
        <strain evidence="1 2">S16</strain>
    </source>
</reference>
<accession>A0A3E2EDW3</accession>
<dbReference type="AlphaFoldDB" id="A0A3E2EDW3"/>
<comment type="caution">
    <text evidence="1">The sequence shown here is derived from an EMBL/GenBank/DDBJ whole genome shotgun (WGS) entry which is preliminary data.</text>
</comment>
<organism evidence="1 2">
    <name type="scientific">Serratia marcescens</name>
    <dbReference type="NCBI Taxonomy" id="615"/>
    <lineage>
        <taxon>Bacteria</taxon>
        <taxon>Pseudomonadati</taxon>
        <taxon>Pseudomonadota</taxon>
        <taxon>Gammaproteobacteria</taxon>
        <taxon>Enterobacterales</taxon>
        <taxon>Yersiniaceae</taxon>
        <taxon>Serratia</taxon>
    </lineage>
</organism>